<feature type="region of interest" description="Disordered" evidence="1">
    <location>
        <begin position="182"/>
        <end position="208"/>
    </location>
</feature>
<dbReference type="Proteomes" id="UP001177003">
    <property type="component" value="Chromosome 8"/>
</dbReference>
<evidence type="ECO:0000256" key="1">
    <source>
        <dbReference type="SAM" id="MobiDB-lite"/>
    </source>
</evidence>
<keyword evidence="3" id="KW-1185">Reference proteome</keyword>
<organism evidence="2 3">
    <name type="scientific">Lactuca saligna</name>
    <name type="common">Willowleaf lettuce</name>
    <dbReference type="NCBI Taxonomy" id="75948"/>
    <lineage>
        <taxon>Eukaryota</taxon>
        <taxon>Viridiplantae</taxon>
        <taxon>Streptophyta</taxon>
        <taxon>Embryophyta</taxon>
        <taxon>Tracheophyta</taxon>
        <taxon>Spermatophyta</taxon>
        <taxon>Magnoliopsida</taxon>
        <taxon>eudicotyledons</taxon>
        <taxon>Gunneridae</taxon>
        <taxon>Pentapetalae</taxon>
        <taxon>asterids</taxon>
        <taxon>campanulids</taxon>
        <taxon>Asterales</taxon>
        <taxon>Asteraceae</taxon>
        <taxon>Cichorioideae</taxon>
        <taxon>Cichorieae</taxon>
        <taxon>Lactucinae</taxon>
        <taxon>Lactuca</taxon>
    </lineage>
</organism>
<protein>
    <submittedName>
        <fullName evidence="2">Uncharacterized protein</fullName>
    </submittedName>
</protein>
<gene>
    <name evidence="2" type="ORF">LSALG_LOCUS37348</name>
</gene>
<name>A0AA35ZUG5_LACSI</name>
<accession>A0AA35ZUG5</accession>
<dbReference type="EMBL" id="OX465084">
    <property type="protein sequence ID" value="CAI9298593.1"/>
    <property type="molecule type" value="Genomic_DNA"/>
</dbReference>
<proteinExistence type="predicted"/>
<evidence type="ECO:0000313" key="3">
    <source>
        <dbReference type="Proteomes" id="UP001177003"/>
    </source>
</evidence>
<sequence>MSAAWRAHGKMVQLYIMRCGPEADISLEMALSGHYRGKLYHHEIDLVEDLPPPVSKRCMREFVGFLLVEGVNVGSSGPAPPSRTAVGVVSPVRSPIRAPSEETESDNAGLHPHKVRRNVFMVKILGGIRGILGSELYVPGYKEGVVVPSSSMPPTLSFTCSLSIDLDSVFVLVGALGLPRGPFQPGKPSPVGETGTSSHPLSSEAYAPDRVIGRDSLLSEDIAA</sequence>
<evidence type="ECO:0000313" key="2">
    <source>
        <dbReference type="EMBL" id="CAI9298593.1"/>
    </source>
</evidence>
<dbReference type="AlphaFoldDB" id="A0AA35ZUG5"/>
<reference evidence="2" key="1">
    <citation type="submission" date="2023-04" db="EMBL/GenBank/DDBJ databases">
        <authorList>
            <person name="Vijverberg K."/>
            <person name="Xiong W."/>
            <person name="Schranz E."/>
        </authorList>
    </citation>
    <scope>NUCLEOTIDE SEQUENCE</scope>
</reference>